<evidence type="ECO:0000313" key="2">
    <source>
        <dbReference type="EnsemblPlants" id="OMERI06G15320.1"/>
    </source>
</evidence>
<reference evidence="2" key="1">
    <citation type="submission" date="2015-04" db="UniProtKB">
        <authorList>
            <consortium name="EnsemblPlants"/>
        </authorList>
    </citation>
    <scope>IDENTIFICATION</scope>
</reference>
<reference evidence="2" key="2">
    <citation type="submission" date="2018-05" db="EMBL/GenBank/DDBJ databases">
        <title>OmerRS3 (Oryza meridionalis Reference Sequence Version 3).</title>
        <authorList>
            <person name="Zhang J."/>
            <person name="Kudrna D."/>
            <person name="Lee S."/>
            <person name="Talag J."/>
            <person name="Welchert J."/>
            <person name="Wing R.A."/>
        </authorList>
    </citation>
    <scope>NUCLEOTIDE SEQUENCE [LARGE SCALE GENOMIC DNA]</scope>
    <source>
        <strain evidence="2">cv. OR44</strain>
    </source>
</reference>
<dbReference type="AlphaFoldDB" id="A0A0E0E1K8"/>
<dbReference type="HOGENOM" id="CLU_2214161_0_0_1"/>
<keyword evidence="3" id="KW-1185">Reference proteome</keyword>
<feature type="region of interest" description="Disordered" evidence="1">
    <location>
        <begin position="1"/>
        <end position="21"/>
    </location>
</feature>
<dbReference type="Proteomes" id="UP000008021">
    <property type="component" value="Chromosome 6"/>
</dbReference>
<accession>A0A0E0E1K8</accession>
<evidence type="ECO:0000256" key="1">
    <source>
        <dbReference type="SAM" id="MobiDB-lite"/>
    </source>
</evidence>
<dbReference type="EnsemblPlants" id="OMERI06G15320.1">
    <property type="protein sequence ID" value="OMERI06G15320.1"/>
    <property type="gene ID" value="OMERI06G15320"/>
</dbReference>
<protein>
    <submittedName>
        <fullName evidence="2">Uncharacterized protein</fullName>
    </submittedName>
</protein>
<evidence type="ECO:0000313" key="3">
    <source>
        <dbReference type="Proteomes" id="UP000008021"/>
    </source>
</evidence>
<proteinExistence type="predicted"/>
<sequence length="107" mass="11657">MTSLNGYNRRRLQLGSPPSAAPSSFIEKKGLDCLIVATEFSAVFLGLIQLWPRDAYSRTAASNTNDQVTPVIGIGASVIVGAEACRGRRLRAKGRLERWLPRLQASD</sequence>
<organism evidence="2">
    <name type="scientific">Oryza meridionalis</name>
    <dbReference type="NCBI Taxonomy" id="40149"/>
    <lineage>
        <taxon>Eukaryota</taxon>
        <taxon>Viridiplantae</taxon>
        <taxon>Streptophyta</taxon>
        <taxon>Embryophyta</taxon>
        <taxon>Tracheophyta</taxon>
        <taxon>Spermatophyta</taxon>
        <taxon>Magnoliopsida</taxon>
        <taxon>Liliopsida</taxon>
        <taxon>Poales</taxon>
        <taxon>Poaceae</taxon>
        <taxon>BOP clade</taxon>
        <taxon>Oryzoideae</taxon>
        <taxon>Oryzeae</taxon>
        <taxon>Oryzinae</taxon>
        <taxon>Oryza</taxon>
    </lineage>
</organism>
<dbReference type="Gramene" id="OMERI06G15320.1">
    <property type="protein sequence ID" value="OMERI06G15320.1"/>
    <property type="gene ID" value="OMERI06G15320"/>
</dbReference>
<name>A0A0E0E1K8_9ORYZ</name>